<evidence type="ECO:0000313" key="2">
    <source>
        <dbReference type="EMBL" id="MBB6497302.1"/>
    </source>
</evidence>
<evidence type="ECO:0000313" key="3">
    <source>
        <dbReference type="Proteomes" id="UP000590564"/>
    </source>
</evidence>
<dbReference type="Pfam" id="PF06114">
    <property type="entry name" value="Peptidase_M78"/>
    <property type="match status" value="1"/>
</dbReference>
<accession>A0A7J9SDF9</accession>
<gene>
    <name evidence="2" type="ORF">HNP96_001343</name>
</gene>
<organism evidence="2 3">
    <name type="scientific">Methanococcus maripaludis</name>
    <name type="common">Methanococcus deltae</name>
    <dbReference type="NCBI Taxonomy" id="39152"/>
    <lineage>
        <taxon>Archaea</taxon>
        <taxon>Methanobacteriati</taxon>
        <taxon>Methanobacteriota</taxon>
        <taxon>Methanomada group</taxon>
        <taxon>Methanococci</taxon>
        <taxon>Methanococcales</taxon>
        <taxon>Methanococcaceae</taxon>
        <taxon>Methanococcus</taxon>
    </lineage>
</organism>
<dbReference type="PANTHER" id="PTHR43236:SF2">
    <property type="entry name" value="BLL0069 PROTEIN"/>
    <property type="match status" value="1"/>
</dbReference>
<reference evidence="2 3" key="1">
    <citation type="submission" date="2020-08" db="EMBL/GenBank/DDBJ databases">
        <title>Genomic Encyclopedia of Type Strains, Phase IV (KMG-V): Genome sequencing to study the core and pangenomes of soil and plant-associated prokaryotes.</title>
        <authorList>
            <person name="Whitman W."/>
        </authorList>
    </citation>
    <scope>NUCLEOTIDE SEQUENCE [LARGE SCALE GENOMIC DNA]</scope>
    <source>
        <strain evidence="2 3">D1</strain>
    </source>
</reference>
<proteinExistence type="predicted"/>
<name>A0A7J9SDF9_METMI</name>
<dbReference type="RefSeq" id="WP_184232005.1">
    <property type="nucleotide sequence ID" value="NZ_JACHED010000002.1"/>
</dbReference>
<dbReference type="Proteomes" id="UP000590564">
    <property type="component" value="Unassembled WGS sequence"/>
</dbReference>
<dbReference type="InterPro" id="IPR010359">
    <property type="entry name" value="IrrE_HExxH"/>
</dbReference>
<dbReference type="InterPro" id="IPR052345">
    <property type="entry name" value="Rad_response_metalloprotease"/>
</dbReference>
<sequence length="164" mass="19171">MLSRFEIKRRVDELLENNNIEKTIPMNITNLLTALGIGYHEINFREEDMDISGCICLRNNKLVILINQPEPEPRKRFTTAHEIGHLILHRNEAQSNFFEIRGGPYNGREQEADTFAAELLMPEELVRERYFRLKNPSADDLANIFNVSRPAMELRLIELSLKYE</sequence>
<evidence type="ECO:0000259" key="1">
    <source>
        <dbReference type="Pfam" id="PF06114"/>
    </source>
</evidence>
<dbReference type="AlphaFoldDB" id="A0A7J9SDF9"/>
<comment type="caution">
    <text evidence="2">The sequence shown here is derived from an EMBL/GenBank/DDBJ whole genome shotgun (WGS) entry which is preliminary data.</text>
</comment>
<protein>
    <submittedName>
        <fullName evidence="2">Zn-dependent peptidase ImmA (M78 family)</fullName>
    </submittedName>
</protein>
<dbReference type="EMBL" id="JACHED010000002">
    <property type="protein sequence ID" value="MBB6497302.1"/>
    <property type="molecule type" value="Genomic_DNA"/>
</dbReference>
<dbReference type="Gene3D" id="1.10.10.2910">
    <property type="match status" value="1"/>
</dbReference>
<dbReference type="PANTHER" id="PTHR43236">
    <property type="entry name" value="ANTITOXIN HIGA1"/>
    <property type="match status" value="1"/>
</dbReference>
<feature type="domain" description="IrrE N-terminal-like" evidence="1">
    <location>
        <begin position="61"/>
        <end position="156"/>
    </location>
</feature>